<keyword evidence="1 2" id="KW-0193">Cuticle</keyword>
<evidence type="ECO:0000256" key="3">
    <source>
        <dbReference type="SAM" id="SignalP"/>
    </source>
</evidence>
<keyword evidence="3" id="KW-0732">Signal</keyword>
<organism evidence="4 5">
    <name type="scientific">Cimex lectularius</name>
    <name type="common">Bed bug</name>
    <name type="synonym">Acanthia lectularia</name>
    <dbReference type="NCBI Taxonomy" id="79782"/>
    <lineage>
        <taxon>Eukaryota</taxon>
        <taxon>Metazoa</taxon>
        <taxon>Ecdysozoa</taxon>
        <taxon>Arthropoda</taxon>
        <taxon>Hexapoda</taxon>
        <taxon>Insecta</taxon>
        <taxon>Pterygota</taxon>
        <taxon>Neoptera</taxon>
        <taxon>Paraneoptera</taxon>
        <taxon>Hemiptera</taxon>
        <taxon>Heteroptera</taxon>
        <taxon>Panheteroptera</taxon>
        <taxon>Cimicomorpha</taxon>
        <taxon>Cimicidae</taxon>
        <taxon>Cimex</taxon>
    </lineage>
</organism>
<keyword evidence="5" id="KW-1185">Reference proteome</keyword>
<reference evidence="4" key="1">
    <citation type="submission" date="2022-01" db="UniProtKB">
        <authorList>
            <consortium name="EnsemblMetazoa"/>
        </authorList>
    </citation>
    <scope>IDENTIFICATION</scope>
</reference>
<proteinExistence type="predicted"/>
<feature type="signal peptide" evidence="3">
    <location>
        <begin position="1"/>
        <end position="20"/>
    </location>
</feature>
<evidence type="ECO:0008006" key="6">
    <source>
        <dbReference type="Google" id="ProtNLM"/>
    </source>
</evidence>
<dbReference type="Proteomes" id="UP000494040">
    <property type="component" value="Unassembled WGS sequence"/>
</dbReference>
<dbReference type="PROSITE" id="PS51155">
    <property type="entry name" value="CHIT_BIND_RR_2"/>
    <property type="match status" value="1"/>
</dbReference>
<dbReference type="RefSeq" id="XP_014253945.1">
    <property type="nucleotide sequence ID" value="XM_014398459.2"/>
</dbReference>
<dbReference type="Pfam" id="PF00379">
    <property type="entry name" value="Chitin_bind_4"/>
    <property type="match status" value="1"/>
</dbReference>
<dbReference type="AlphaFoldDB" id="A0A8I6TG38"/>
<feature type="chain" id="PRO_5035234174" description="CPR type cuticle protein" evidence="3">
    <location>
        <begin position="21"/>
        <end position="167"/>
    </location>
</feature>
<dbReference type="GO" id="GO:0005615">
    <property type="term" value="C:extracellular space"/>
    <property type="evidence" value="ECO:0007669"/>
    <property type="project" value="TreeGrafter"/>
</dbReference>
<dbReference type="OrthoDB" id="6510765at2759"/>
<evidence type="ECO:0000256" key="1">
    <source>
        <dbReference type="ARBA" id="ARBA00022460"/>
    </source>
</evidence>
<dbReference type="PANTHER" id="PTHR12236">
    <property type="entry name" value="STRUCTURAL CONTITUENT OF CUTICLE"/>
    <property type="match status" value="1"/>
</dbReference>
<dbReference type="PANTHER" id="PTHR12236:SF86">
    <property type="entry name" value="CCP84AC-RELATED"/>
    <property type="match status" value="1"/>
</dbReference>
<dbReference type="GeneID" id="106669157"/>
<evidence type="ECO:0000256" key="2">
    <source>
        <dbReference type="PROSITE-ProRule" id="PRU00497"/>
    </source>
</evidence>
<protein>
    <recommendedName>
        <fullName evidence="6">CPR type cuticle protein</fullName>
    </recommendedName>
</protein>
<sequence length="167" mass="19197">MDFLLVVCSVFLTLVQTSLSEPKLLYYSPQEENHGNQVQYNYRYAIDDRLSGTVMDKWEERRGDFVKGAYSVLDPEGMIRTVDYQVDGDSGFKAVVKTRMPNQFYLSTQQFWEAQASHPQPSPELYLGPVVPDNSRDDDTVPINYHAANAEYLGYQKLFGNHIDRLD</sequence>
<evidence type="ECO:0000313" key="4">
    <source>
        <dbReference type="EnsemblMetazoa" id="XP_014253945.1"/>
    </source>
</evidence>
<dbReference type="KEGG" id="clec:106669157"/>
<dbReference type="EnsemblMetazoa" id="XM_014398459.2">
    <property type="protein sequence ID" value="XP_014253945.1"/>
    <property type="gene ID" value="LOC106669157"/>
</dbReference>
<dbReference type="GO" id="GO:0042302">
    <property type="term" value="F:structural constituent of cuticle"/>
    <property type="evidence" value="ECO:0007669"/>
    <property type="project" value="UniProtKB-UniRule"/>
</dbReference>
<accession>A0A8I6TG38</accession>
<evidence type="ECO:0000313" key="5">
    <source>
        <dbReference type="Proteomes" id="UP000494040"/>
    </source>
</evidence>
<dbReference type="InterPro" id="IPR051217">
    <property type="entry name" value="Insect_Cuticle_Struc_Prot"/>
</dbReference>
<dbReference type="GO" id="GO:0031012">
    <property type="term" value="C:extracellular matrix"/>
    <property type="evidence" value="ECO:0007669"/>
    <property type="project" value="TreeGrafter"/>
</dbReference>
<name>A0A8I6TG38_CIMLE</name>
<dbReference type="InterPro" id="IPR000618">
    <property type="entry name" value="Insect_cuticle"/>
</dbReference>